<dbReference type="CDD" id="cd06267">
    <property type="entry name" value="PBP1_LacI_sugar_binding-like"/>
    <property type="match status" value="1"/>
</dbReference>
<dbReference type="SUPFAM" id="SSF53822">
    <property type="entry name" value="Periplasmic binding protein-like I"/>
    <property type="match status" value="1"/>
</dbReference>
<dbReference type="SUPFAM" id="SSF49899">
    <property type="entry name" value="Concanavalin A-like lectins/glucanases"/>
    <property type="match status" value="1"/>
</dbReference>
<dbReference type="Pfam" id="PF00356">
    <property type="entry name" value="LacI"/>
    <property type="match status" value="1"/>
</dbReference>
<comment type="caution">
    <text evidence="8">The sequence shown here is derived from an EMBL/GenBank/DDBJ whole genome shotgun (WGS) entry which is preliminary data.</text>
</comment>
<gene>
    <name evidence="8" type="ORF">COY52_02450</name>
</gene>
<dbReference type="SMART" id="SM00354">
    <property type="entry name" value="HTH_LACI"/>
    <property type="match status" value="1"/>
</dbReference>
<evidence type="ECO:0000313" key="8">
    <source>
        <dbReference type="EMBL" id="PIZ17858.1"/>
    </source>
</evidence>
<dbReference type="Gene3D" id="2.60.120.200">
    <property type="match status" value="1"/>
</dbReference>
<dbReference type="SMART" id="SM00560">
    <property type="entry name" value="LamGL"/>
    <property type="match status" value="1"/>
</dbReference>
<accession>A0A2M7SEB8</accession>
<dbReference type="Gene3D" id="1.10.260.40">
    <property type="entry name" value="lambda repressor-like DNA-binding domains"/>
    <property type="match status" value="1"/>
</dbReference>
<dbReference type="InterPro" id="IPR028082">
    <property type="entry name" value="Peripla_BP_I"/>
</dbReference>
<proteinExistence type="predicted"/>
<sequence length="580" mass="63866">MSTIKEVAKLAGISPSAVSFVMNEKHKGEVSARTRLRVLKAVQKLNYHPNPYGRGLKLNKSDAIGYCVPRGRSILADPYYYEMLVNLEREARKHNYSLLFFAFDMDGGENVFKEVIGNSHVDGLIIEAPLLSNGFSLSQEIMQFPAVLIGKNSSKIFNSSVDVDDIRAGQKATEHLIIMGKKRICFIAGPSDIGNDRERLAGYRAALKENNIEPNPDLVINGDYSIQSGYSIMDGLIKNGLVPDGVVACNDLMAIGAMNFAKEKKFKIPQDIAVVGFNNTSLSQNYDPPLTIVSIPASQVASRAVEMLVKMLKNGNCNGNGHNGNGHNGNGRNGNGNGSGEKVVLDSELIVRESTMVGWWRFDRPEGKEVSDRSGKGRDAKIDGAVWVGRKRAAGLKFSRNAMVEIPHSETLNPRTGDWTVCAWVKTSQKPGIGEGDKVIVRKDKKSQSRIFWGLSMGGYDAGLIGKAFFQIWHEGKGVAYAFSRTLVNDNKWHFLAGVRDTGAKRIRIYVDGKLEGEEKEDLGEIAGDEALSFGNDASWREPHSCFNGIIREVKIFNSALKREEIFKSVSKCQRINVSE</sequence>
<dbReference type="PANTHER" id="PTHR30146">
    <property type="entry name" value="LACI-RELATED TRANSCRIPTIONAL REPRESSOR"/>
    <property type="match status" value="1"/>
</dbReference>
<dbReference type="SUPFAM" id="SSF47413">
    <property type="entry name" value="lambda repressor-like DNA-binding domains"/>
    <property type="match status" value="1"/>
</dbReference>
<dbReference type="Pfam" id="PF13377">
    <property type="entry name" value="Peripla_BP_3"/>
    <property type="match status" value="1"/>
</dbReference>
<evidence type="ECO:0000256" key="6">
    <source>
        <dbReference type="SAM" id="MobiDB-lite"/>
    </source>
</evidence>
<evidence type="ECO:0000256" key="3">
    <source>
        <dbReference type="ARBA" id="ARBA00023125"/>
    </source>
</evidence>
<keyword evidence="4" id="KW-1015">Disulfide bond</keyword>
<dbReference type="InterPro" id="IPR013320">
    <property type="entry name" value="ConA-like_dom_sf"/>
</dbReference>
<evidence type="ECO:0000256" key="1">
    <source>
        <dbReference type="ARBA" id="ARBA00022729"/>
    </source>
</evidence>
<keyword evidence="2" id="KW-0805">Transcription regulation</keyword>
<evidence type="ECO:0000256" key="2">
    <source>
        <dbReference type="ARBA" id="ARBA00023015"/>
    </source>
</evidence>
<evidence type="ECO:0000259" key="7">
    <source>
        <dbReference type="PROSITE" id="PS50932"/>
    </source>
</evidence>
<dbReference type="InterPro" id="IPR010982">
    <property type="entry name" value="Lambda_DNA-bd_dom_sf"/>
</dbReference>
<reference evidence="9" key="1">
    <citation type="submission" date="2017-09" db="EMBL/GenBank/DDBJ databases">
        <title>Depth-based differentiation of microbial function through sediment-hosted aquifers and enrichment of novel symbionts in the deep terrestrial subsurface.</title>
        <authorList>
            <person name="Probst A.J."/>
            <person name="Ladd B."/>
            <person name="Jarett J.K."/>
            <person name="Geller-Mcgrath D.E."/>
            <person name="Sieber C.M.K."/>
            <person name="Emerson J.B."/>
            <person name="Anantharaman K."/>
            <person name="Thomas B.C."/>
            <person name="Malmstrom R."/>
            <person name="Stieglmeier M."/>
            <person name="Klingl A."/>
            <person name="Woyke T."/>
            <person name="Ryan C.M."/>
            <person name="Banfield J.F."/>
        </authorList>
    </citation>
    <scope>NUCLEOTIDE SEQUENCE [LARGE SCALE GENOMIC DNA]</scope>
</reference>
<name>A0A2M7SEB8_9BACT</name>
<organism evidence="8 9">
    <name type="scientific">Candidatus Desantisbacteria bacterium CG_4_10_14_0_8_um_filter_48_22</name>
    <dbReference type="NCBI Taxonomy" id="1974543"/>
    <lineage>
        <taxon>Bacteria</taxon>
        <taxon>Candidatus Desantisiibacteriota</taxon>
    </lineage>
</organism>
<dbReference type="PANTHER" id="PTHR30146:SF109">
    <property type="entry name" value="HTH-TYPE TRANSCRIPTIONAL REGULATOR GALS"/>
    <property type="match status" value="1"/>
</dbReference>
<dbReference type="Gene3D" id="3.40.50.2300">
    <property type="match status" value="2"/>
</dbReference>
<dbReference type="CDD" id="cd01392">
    <property type="entry name" value="HTH_LacI"/>
    <property type="match status" value="1"/>
</dbReference>
<evidence type="ECO:0000256" key="5">
    <source>
        <dbReference type="ARBA" id="ARBA00023163"/>
    </source>
</evidence>
<feature type="compositionally biased region" description="Gly residues" evidence="6">
    <location>
        <begin position="321"/>
        <end position="339"/>
    </location>
</feature>
<dbReference type="GO" id="GO:0000976">
    <property type="term" value="F:transcription cis-regulatory region binding"/>
    <property type="evidence" value="ECO:0007669"/>
    <property type="project" value="TreeGrafter"/>
</dbReference>
<protein>
    <recommendedName>
        <fullName evidence="7">HTH lacI-type domain-containing protein</fullName>
    </recommendedName>
</protein>
<dbReference type="InterPro" id="IPR046335">
    <property type="entry name" value="LacI/GalR-like_sensor"/>
</dbReference>
<keyword evidence="1" id="KW-0732">Signal</keyword>
<dbReference type="InterPro" id="IPR000843">
    <property type="entry name" value="HTH_LacI"/>
</dbReference>
<dbReference type="GO" id="GO:0003700">
    <property type="term" value="F:DNA-binding transcription factor activity"/>
    <property type="evidence" value="ECO:0007669"/>
    <property type="project" value="TreeGrafter"/>
</dbReference>
<evidence type="ECO:0000256" key="4">
    <source>
        <dbReference type="ARBA" id="ARBA00023157"/>
    </source>
</evidence>
<dbReference type="InterPro" id="IPR006558">
    <property type="entry name" value="LamG-like"/>
</dbReference>
<dbReference type="Proteomes" id="UP000229307">
    <property type="component" value="Unassembled WGS sequence"/>
</dbReference>
<feature type="domain" description="HTH lacI-type" evidence="7">
    <location>
        <begin position="2"/>
        <end position="58"/>
    </location>
</feature>
<dbReference type="Pfam" id="PF13385">
    <property type="entry name" value="Laminin_G_3"/>
    <property type="match status" value="1"/>
</dbReference>
<dbReference type="AlphaFoldDB" id="A0A2M7SEB8"/>
<evidence type="ECO:0000313" key="9">
    <source>
        <dbReference type="Proteomes" id="UP000229307"/>
    </source>
</evidence>
<keyword evidence="5" id="KW-0804">Transcription</keyword>
<dbReference type="PROSITE" id="PS50932">
    <property type="entry name" value="HTH_LACI_2"/>
    <property type="match status" value="1"/>
</dbReference>
<keyword evidence="3" id="KW-0238">DNA-binding</keyword>
<dbReference type="EMBL" id="PFMR01000078">
    <property type="protein sequence ID" value="PIZ17858.1"/>
    <property type="molecule type" value="Genomic_DNA"/>
</dbReference>
<feature type="region of interest" description="Disordered" evidence="6">
    <location>
        <begin position="319"/>
        <end position="339"/>
    </location>
</feature>